<evidence type="ECO:0000313" key="2">
    <source>
        <dbReference type="Proteomes" id="UP000254191"/>
    </source>
</evidence>
<keyword evidence="1" id="KW-0969">Cilium</keyword>
<organism evidence="1 2">
    <name type="scientific">Proteus mirabilis</name>
    <dbReference type="NCBI Taxonomy" id="584"/>
    <lineage>
        <taxon>Bacteria</taxon>
        <taxon>Pseudomonadati</taxon>
        <taxon>Pseudomonadota</taxon>
        <taxon>Gammaproteobacteria</taxon>
        <taxon>Enterobacterales</taxon>
        <taxon>Morganellaceae</taxon>
        <taxon>Proteus</taxon>
    </lineage>
</organism>
<reference evidence="1 2" key="1">
    <citation type="submission" date="2018-06" db="EMBL/GenBank/DDBJ databases">
        <authorList>
            <consortium name="Pathogen Informatics"/>
            <person name="Doyle S."/>
        </authorList>
    </citation>
    <scope>NUCLEOTIDE SEQUENCE [LARGE SCALE GENOMIC DNA]</scope>
    <source>
        <strain evidence="1 2">NCTC11938</strain>
    </source>
</reference>
<protein>
    <submittedName>
        <fullName evidence="1">Flagellin 2</fullName>
    </submittedName>
</protein>
<name>A0A379GGL8_PROMI</name>
<sequence length="117" mass="12895">MKVLSGEKSKMTIQVGTNDNEVIEFNLDKIDNDTLGVASDNLFDAKTEKKGVKETGAAIDAKDIGVSGGTSYLSGISVKEYKVDGKVSADKVVLKEGSDEYVVSKIRLYIKIRYYYW</sequence>
<keyword evidence="1" id="KW-0966">Cell projection</keyword>
<evidence type="ECO:0000313" key="1">
    <source>
        <dbReference type="EMBL" id="SUC40116.1"/>
    </source>
</evidence>
<dbReference type="Proteomes" id="UP000254191">
    <property type="component" value="Unassembled WGS sequence"/>
</dbReference>
<gene>
    <name evidence="1" type="primary">fliC2_2</name>
    <name evidence="1" type="ORF">NCTC11938_04403</name>
</gene>
<accession>A0A379GGL8</accession>
<keyword evidence="1" id="KW-0282">Flagellum</keyword>
<proteinExistence type="predicted"/>
<dbReference type="AlphaFoldDB" id="A0A379GGL8"/>
<dbReference type="EMBL" id="UGTS01000006">
    <property type="protein sequence ID" value="SUC40116.1"/>
    <property type="molecule type" value="Genomic_DNA"/>
</dbReference>